<dbReference type="FunFam" id="3.40.50.10810:FF:000031">
    <property type="entry name" value="Helicase, SNF2/RAD54 family"/>
    <property type="match status" value="1"/>
</dbReference>
<keyword evidence="1" id="KW-0378">Hydrolase</keyword>
<comment type="caution">
    <text evidence="4">The sequence shown here is derived from an EMBL/GenBank/DDBJ whole genome shotgun (WGS) entry which is preliminary data.</text>
</comment>
<keyword evidence="4" id="KW-0547">Nucleotide-binding</keyword>
<dbReference type="PANTHER" id="PTHR10799">
    <property type="entry name" value="SNF2/RAD54 HELICASE FAMILY"/>
    <property type="match status" value="1"/>
</dbReference>
<dbReference type="Pfam" id="PF00271">
    <property type="entry name" value="Helicase_C"/>
    <property type="match status" value="1"/>
</dbReference>
<accession>A0A318NC22</accession>
<dbReference type="EMBL" id="PYBV01000048">
    <property type="protein sequence ID" value="PYC64831.1"/>
    <property type="molecule type" value="Genomic_DNA"/>
</dbReference>
<evidence type="ECO:0000313" key="4">
    <source>
        <dbReference type="EMBL" id="PYC64831.1"/>
    </source>
</evidence>
<dbReference type="Proteomes" id="UP000248333">
    <property type="component" value="Unassembled WGS sequence"/>
</dbReference>
<keyword evidence="4" id="KW-0067">ATP-binding</keyword>
<evidence type="ECO:0000259" key="2">
    <source>
        <dbReference type="PROSITE" id="PS51192"/>
    </source>
</evidence>
<evidence type="ECO:0000313" key="5">
    <source>
        <dbReference type="Proteomes" id="UP000248333"/>
    </source>
</evidence>
<dbReference type="SMART" id="SM00487">
    <property type="entry name" value="DEXDc"/>
    <property type="match status" value="1"/>
</dbReference>
<evidence type="ECO:0000256" key="1">
    <source>
        <dbReference type="ARBA" id="ARBA00022801"/>
    </source>
</evidence>
<dbReference type="InterPro" id="IPR027417">
    <property type="entry name" value="P-loop_NTPase"/>
</dbReference>
<dbReference type="Gene3D" id="3.40.50.300">
    <property type="entry name" value="P-loop containing nucleotide triphosphate hydrolases"/>
    <property type="match status" value="1"/>
</dbReference>
<dbReference type="InterPro" id="IPR049730">
    <property type="entry name" value="SNF2/RAD54-like_C"/>
</dbReference>
<dbReference type="Gene3D" id="3.40.50.10810">
    <property type="entry name" value="Tandem AAA-ATPase domain"/>
    <property type="match status" value="1"/>
</dbReference>
<dbReference type="AlphaFoldDB" id="A0A318NC22"/>
<protein>
    <submittedName>
        <fullName evidence="4">ATP-dependent helicase</fullName>
    </submittedName>
</protein>
<feature type="domain" description="Helicase ATP-binding" evidence="2">
    <location>
        <begin position="476"/>
        <end position="633"/>
    </location>
</feature>
<dbReference type="CDD" id="cd18793">
    <property type="entry name" value="SF2_C_SNF"/>
    <property type="match status" value="1"/>
</dbReference>
<dbReference type="GO" id="GO:0005524">
    <property type="term" value="F:ATP binding"/>
    <property type="evidence" value="ECO:0007669"/>
    <property type="project" value="InterPro"/>
</dbReference>
<name>A0A318NC22_9ACTN</name>
<evidence type="ECO:0000259" key="3">
    <source>
        <dbReference type="PROSITE" id="PS51194"/>
    </source>
</evidence>
<proteinExistence type="predicted"/>
<sequence>MRLGPFAVVFEPGDPPRTGAVSFYDPTGQALPAEFDDLGERGELELALPRDGVVTLSTTQVCAIPVGDAVRQLLALRDADDVTPAAAFWSAVAVTGLHLAARGRLLPGVSPEGWDAWRAGPFDIADVQRIRTLAAAMPPEARAVPVDMGAEQLVLPEPEGLVYAFLDAVADTLPRIPAATWLTGDVRFTGLKPEPAADLRDWAGEVSAGVDTGLRVALRLEGRGDFDSTPVSGVVRLRSLADPTLVSDAAALWEGDEHGLGDGATFEAMLAVRRAAAVWAPLERLLDEAAPVELELLDEDLTDLLGGADARLTEAGIDIEWPPQLSRELDAQVLVSSPPEQPTEVAGFFRSAAPMPLSWQLTLAGAPLTDAEMDLLAKSRPIVRLRDRWVAVEPELARKARERQLRPLKAYDALAAVLIGSTDVEGERVEVVADGWLSQLCERVAEPDGGPEVVTPPAALDGTLRDYQVRGLRWLDRMTSLGFGGCLADDMGLGKTVTVISLHLRRQAESATAGATLVICPASVLGNWEREIRRFAPGEPVRRFHGSARSLDGLTGGFVLTSYGTMRVDAEALAGHSWGLVVADEAQYVKNRLSGTAKALRDIPARARVALTGTPVENNLSELWAILDWTTPGLLDKVGTFRSRWARPIEVDRDSPTVERLSRLVRPFLMRRRKSDPGIAPELPPKTITDHLVSLSDEQATLYQRVVTEVMAEIRASGTGIARRGLVLKLLVGLKQVCNHPAHYLKEPQGKLTGRSEKLQLLDDLLEIILAEGGGALVFTQYVQMARLLERHLGERGVPAQLLHGGVPVHQREEMVRRFQAGEVPVFLLSLKAAGTGLNLTRADHVIHYDRWWNPAVEEQATDRAYRIGQTKPVQVHRLIAQGTLEDRIAALLESKQGLADAVLTGGETALTELSDAELLRLVQLRGEG</sequence>
<keyword evidence="5" id="KW-1185">Reference proteome</keyword>
<organism evidence="4 5">
    <name type="scientific">Micromonospora arborensis</name>
    <dbReference type="NCBI Taxonomy" id="2116518"/>
    <lineage>
        <taxon>Bacteria</taxon>
        <taxon>Bacillati</taxon>
        <taxon>Actinomycetota</taxon>
        <taxon>Actinomycetes</taxon>
        <taxon>Micromonosporales</taxon>
        <taxon>Micromonosporaceae</taxon>
        <taxon>Micromonospora</taxon>
    </lineage>
</organism>
<dbReference type="SUPFAM" id="SSF52540">
    <property type="entry name" value="P-loop containing nucleoside triphosphate hydrolases"/>
    <property type="match status" value="2"/>
</dbReference>
<dbReference type="InterPro" id="IPR038718">
    <property type="entry name" value="SNF2-like_sf"/>
</dbReference>
<dbReference type="SMART" id="SM00490">
    <property type="entry name" value="HELICc"/>
    <property type="match status" value="1"/>
</dbReference>
<gene>
    <name evidence="4" type="ORF">C7C45_29740</name>
</gene>
<dbReference type="GO" id="GO:0016787">
    <property type="term" value="F:hydrolase activity"/>
    <property type="evidence" value="ECO:0007669"/>
    <property type="project" value="UniProtKB-KW"/>
</dbReference>
<dbReference type="FunFam" id="3.40.50.300:FF:000533">
    <property type="entry name" value="Helicase, Snf2 family"/>
    <property type="match status" value="1"/>
</dbReference>
<dbReference type="GO" id="GO:0004386">
    <property type="term" value="F:helicase activity"/>
    <property type="evidence" value="ECO:0007669"/>
    <property type="project" value="UniProtKB-KW"/>
</dbReference>
<reference evidence="4 5" key="1">
    <citation type="submission" date="2018-03" db="EMBL/GenBank/DDBJ databases">
        <title>Bioinformatic expansion and discovery of thiopeptide antibiotics.</title>
        <authorList>
            <person name="Schwalen C.J."/>
            <person name="Hudson G.A."/>
            <person name="Mitchell D.A."/>
        </authorList>
    </citation>
    <scope>NUCLEOTIDE SEQUENCE [LARGE SCALE GENOMIC DNA]</scope>
    <source>
        <strain evidence="4 5">NRRL 8041</strain>
    </source>
</reference>
<dbReference type="InterPro" id="IPR022138">
    <property type="entry name" value="DUF3670"/>
</dbReference>
<dbReference type="OrthoDB" id="9760715at2"/>
<feature type="domain" description="Helicase C-terminal" evidence="3">
    <location>
        <begin position="761"/>
        <end position="915"/>
    </location>
</feature>
<dbReference type="PROSITE" id="PS51192">
    <property type="entry name" value="HELICASE_ATP_BIND_1"/>
    <property type="match status" value="1"/>
</dbReference>
<dbReference type="PROSITE" id="PS51194">
    <property type="entry name" value="HELICASE_CTER"/>
    <property type="match status" value="1"/>
</dbReference>
<dbReference type="RefSeq" id="WP_110567659.1">
    <property type="nucleotide sequence ID" value="NZ_PYBV01000048.1"/>
</dbReference>
<dbReference type="Pfam" id="PF00176">
    <property type="entry name" value="SNF2-rel_dom"/>
    <property type="match status" value="1"/>
</dbReference>
<dbReference type="InterPro" id="IPR000330">
    <property type="entry name" value="SNF2_N"/>
</dbReference>
<dbReference type="InterPro" id="IPR001650">
    <property type="entry name" value="Helicase_C-like"/>
</dbReference>
<dbReference type="Pfam" id="PF12419">
    <property type="entry name" value="DUF3670"/>
    <property type="match status" value="1"/>
</dbReference>
<dbReference type="InterPro" id="IPR014001">
    <property type="entry name" value="Helicase_ATP-bd"/>
</dbReference>
<keyword evidence="4" id="KW-0347">Helicase</keyword>